<dbReference type="EMBL" id="MVGT01002756">
    <property type="protein sequence ID" value="OVA06691.1"/>
    <property type="molecule type" value="Genomic_DNA"/>
</dbReference>
<dbReference type="InterPro" id="IPR053781">
    <property type="entry name" value="F-box_AtFBL13-like"/>
</dbReference>
<dbReference type="PANTHER" id="PTHR31900">
    <property type="entry name" value="F-BOX/RNI SUPERFAMILY PROTEIN-RELATED"/>
    <property type="match status" value="1"/>
</dbReference>
<dbReference type="Pfam" id="PF24758">
    <property type="entry name" value="LRR_At5g56370"/>
    <property type="match status" value="1"/>
</dbReference>
<reference evidence="2 3" key="1">
    <citation type="journal article" date="2017" name="Mol. Plant">
        <title>The Genome of Medicinal Plant Macleaya cordata Provides New Insights into Benzylisoquinoline Alkaloids Metabolism.</title>
        <authorList>
            <person name="Liu X."/>
            <person name="Liu Y."/>
            <person name="Huang P."/>
            <person name="Ma Y."/>
            <person name="Qing Z."/>
            <person name="Tang Q."/>
            <person name="Cao H."/>
            <person name="Cheng P."/>
            <person name="Zheng Y."/>
            <person name="Yuan Z."/>
            <person name="Zhou Y."/>
            <person name="Liu J."/>
            <person name="Tang Z."/>
            <person name="Zhuo Y."/>
            <person name="Zhang Y."/>
            <person name="Yu L."/>
            <person name="Huang J."/>
            <person name="Yang P."/>
            <person name="Peng Q."/>
            <person name="Zhang J."/>
            <person name="Jiang W."/>
            <person name="Zhang Z."/>
            <person name="Lin K."/>
            <person name="Ro D.K."/>
            <person name="Chen X."/>
            <person name="Xiong X."/>
            <person name="Shang Y."/>
            <person name="Huang S."/>
            <person name="Zeng J."/>
        </authorList>
    </citation>
    <scope>NUCLEOTIDE SEQUENCE [LARGE SCALE GENOMIC DNA]</scope>
    <source>
        <strain evidence="3">cv. BLH2017</strain>
        <tissue evidence="2">Root</tissue>
    </source>
</reference>
<dbReference type="Pfam" id="PF08387">
    <property type="entry name" value="FBD"/>
    <property type="match status" value="1"/>
</dbReference>
<feature type="domain" description="F-box" evidence="1">
    <location>
        <begin position="18"/>
        <end position="66"/>
    </location>
</feature>
<accession>A0A200Q873</accession>
<dbReference type="InterPro" id="IPR032675">
    <property type="entry name" value="LRR_dom_sf"/>
</dbReference>
<dbReference type="InterPro" id="IPR001810">
    <property type="entry name" value="F-box_dom"/>
</dbReference>
<dbReference type="InterPro" id="IPR055411">
    <property type="entry name" value="LRR_FXL15/At3g58940/PEG3-like"/>
</dbReference>
<evidence type="ECO:0000313" key="2">
    <source>
        <dbReference type="EMBL" id="OVA06691.1"/>
    </source>
</evidence>
<dbReference type="SUPFAM" id="SSF81383">
    <property type="entry name" value="F-box domain"/>
    <property type="match status" value="1"/>
</dbReference>
<dbReference type="AlphaFoldDB" id="A0A200Q873"/>
<name>A0A200Q873_MACCD</name>
<dbReference type="SUPFAM" id="SSF52058">
    <property type="entry name" value="L domain-like"/>
    <property type="match status" value="1"/>
</dbReference>
<keyword evidence="3" id="KW-1185">Reference proteome</keyword>
<dbReference type="InterPro" id="IPR006566">
    <property type="entry name" value="FBD"/>
</dbReference>
<dbReference type="PANTHER" id="PTHR31900:SF30">
    <property type="entry name" value="SUPERFAMILY PROTEIN, PUTATIVE-RELATED"/>
    <property type="match status" value="1"/>
</dbReference>
<dbReference type="FunCoup" id="A0A200Q873">
    <property type="interactions" value="1761"/>
</dbReference>
<dbReference type="OMA" id="RMANTAK"/>
<dbReference type="Pfam" id="PF00646">
    <property type="entry name" value="F-box"/>
    <property type="match status" value="1"/>
</dbReference>
<gene>
    <name evidence="2" type="ORF">BVC80_8657g20</name>
</gene>
<dbReference type="InParanoid" id="A0A200Q873"/>
<dbReference type="OrthoDB" id="612216at2759"/>
<dbReference type="InterPro" id="IPR036047">
    <property type="entry name" value="F-box-like_dom_sf"/>
</dbReference>
<protein>
    <submittedName>
        <fullName evidence="2">F-box domain</fullName>
    </submittedName>
</protein>
<dbReference type="SMART" id="SM00256">
    <property type="entry name" value="FBOX"/>
    <property type="match status" value="1"/>
</dbReference>
<dbReference type="InterPro" id="IPR050232">
    <property type="entry name" value="FBL13/AtMIF1-like"/>
</dbReference>
<dbReference type="Gene3D" id="1.20.1280.50">
    <property type="match status" value="1"/>
</dbReference>
<evidence type="ECO:0000259" key="1">
    <source>
        <dbReference type="PROSITE" id="PS50181"/>
    </source>
</evidence>
<sequence length="485" mass="56818">MEARDLANPRKMKMKNEGDRISNLPDTVLHHILSFLDMKYVVQTSVLSRRWRYVWASLPFLTFKEAHRFGEHDFEHFVDRVLILRDSSSNIQSFRVSCLRFIDRKDRLYTWVLTALRRNVQKLSLGLCFEKNFRFPNCLYTCKSLKKLELLCDDFYFLKLSLPDSMSLPSLKTLILQRVQFKGDDIPNKIFSSCPVLESLSIRKCEFRQSNLYINAPKLKHLVIEKCDDVYEETDLDKRSIKLYAPNLLSFYCDDHILKKYCIENLSALVKAEISMNVEIYGLDGLRSFGDEIRKVCVQRMMKFLRALQNVETLRLSVWFLEVISGAPALLEGVPTQFSNLRCLKLETWLSRDCVNLITYILEISPNVESLFLEINEDFFGMQPMYPYWDEVWFNSPKIEVFWEAGVSLQCMLHHLKYVEIRGVQGRLNELMFLKILLKNALVLEKVVLYPSKEKSSHTKKWLIKVVDQLLTLPRASSSIAILLL</sequence>
<dbReference type="STRING" id="56857.A0A200Q873"/>
<dbReference type="PROSITE" id="PS50181">
    <property type="entry name" value="FBOX"/>
    <property type="match status" value="1"/>
</dbReference>
<dbReference type="Proteomes" id="UP000195402">
    <property type="component" value="Unassembled WGS sequence"/>
</dbReference>
<dbReference type="CDD" id="cd22160">
    <property type="entry name" value="F-box_AtFBL13-like"/>
    <property type="match status" value="1"/>
</dbReference>
<organism evidence="2 3">
    <name type="scientific">Macleaya cordata</name>
    <name type="common">Five-seeded plume-poppy</name>
    <name type="synonym">Bocconia cordata</name>
    <dbReference type="NCBI Taxonomy" id="56857"/>
    <lineage>
        <taxon>Eukaryota</taxon>
        <taxon>Viridiplantae</taxon>
        <taxon>Streptophyta</taxon>
        <taxon>Embryophyta</taxon>
        <taxon>Tracheophyta</taxon>
        <taxon>Spermatophyta</taxon>
        <taxon>Magnoliopsida</taxon>
        <taxon>Ranunculales</taxon>
        <taxon>Papaveraceae</taxon>
        <taxon>Papaveroideae</taxon>
        <taxon>Macleaya</taxon>
    </lineage>
</organism>
<proteinExistence type="predicted"/>
<evidence type="ECO:0000313" key="3">
    <source>
        <dbReference type="Proteomes" id="UP000195402"/>
    </source>
</evidence>
<comment type="caution">
    <text evidence="2">The sequence shown here is derived from an EMBL/GenBank/DDBJ whole genome shotgun (WGS) entry which is preliminary data.</text>
</comment>
<dbReference type="Gene3D" id="3.80.10.10">
    <property type="entry name" value="Ribonuclease Inhibitor"/>
    <property type="match status" value="1"/>
</dbReference>
<dbReference type="SMART" id="SM00579">
    <property type="entry name" value="FBD"/>
    <property type="match status" value="1"/>
</dbReference>